<evidence type="ECO:0000256" key="4">
    <source>
        <dbReference type="SAM" id="MobiDB-lite"/>
    </source>
</evidence>
<proteinExistence type="inferred from homology"/>
<reference evidence="5 6" key="1">
    <citation type="submission" date="2020-11" db="EMBL/GenBank/DDBJ databases">
        <title>Arthrobacter antarcticus sp. nov., isolated from Antarctic Soil.</title>
        <authorList>
            <person name="Li J."/>
        </authorList>
    </citation>
    <scope>NUCLEOTIDE SEQUENCE [LARGE SCALE GENOMIC DNA]</scope>
    <source>
        <strain evidence="5 6">Z1-20</strain>
    </source>
</reference>
<keyword evidence="3" id="KW-0479">Metal-binding</keyword>
<dbReference type="GO" id="GO:0016813">
    <property type="term" value="F:hydrolase activity, acting on carbon-nitrogen (but not peptide) bonds, in linear amidines"/>
    <property type="evidence" value="ECO:0007669"/>
    <property type="project" value="InterPro"/>
</dbReference>
<evidence type="ECO:0000256" key="3">
    <source>
        <dbReference type="PIRSR" id="PIRSR001235-1"/>
    </source>
</evidence>
<dbReference type="PANTHER" id="PTHR32494">
    <property type="entry name" value="ALLANTOATE DEIMINASE-RELATED"/>
    <property type="match status" value="1"/>
</dbReference>
<comment type="similarity">
    <text evidence="1">Belongs to the peptidase M20 family.</text>
</comment>
<feature type="binding site" evidence="3">
    <location>
        <position position="117"/>
    </location>
    <ligand>
        <name>Zn(2+)</name>
        <dbReference type="ChEBI" id="CHEBI:29105"/>
        <label>2</label>
    </ligand>
</feature>
<feature type="binding site" evidence="3">
    <location>
        <position position="409"/>
    </location>
    <ligand>
        <name>Zn(2+)</name>
        <dbReference type="ChEBI" id="CHEBI:29105"/>
        <label>2</label>
    </ligand>
</feature>
<dbReference type="SUPFAM" id="SSF55031">
    <property type="entry name" value="Bacterial exopeptidase dimerisation domain"/>
    <property type="match status" value="1"/>
</dbReference>
<dbReference type="AlphaFoldDB" id="A0A931G6H3"/>
<dbReference type="EMBL" id="JADNYM010000024">
    <property type="protein sequence ID" value="MBG0741043.1"/>
    <property type="molecule type" value="Genomic_DNA"/>
</dbReference>
<evidence type="ECO:0000256" key="1">
    <source>
        <dbReference type="ARBA" id="ARBA00006153"/>
    </source>
</evidence>
<accession>A0A931G6H3</accession>
<dbReference type="Gene3D" id="3.40.630.10">
    <property type="entry name" value="Zn peptidases"/>
    <property type="match status" value="1"/>
</dbReference>
<organism evidence="5 6">
    <name type="scientific">Arthrobacter terrae</name>
    <dbReference type="NCBI Taxonomy" id="2935737"/>
    <lineage>
        <taxon>Bacteria</taxon>
        <taxon>Bacillati</taxon>
        <taxon>Actinomycetota</taxon>
        <taxon>Actinomycetes</taxon>
        <taxon>Micrococcales</taxon>
        <taxon>Micrococcaceae</taxon>
        <taxon>Arthrobacter</taxon>
    </lineage>
</organism>
<dbReference type="Pfam" id="PF01546">
    <property type="entry name" value="Peptidase_M20"/>
    <property type="match status" value="1"/>
</dbReference>
<dbReference type="Gene3D" id="3.30.70.360">
    <property type="match status" value="1"/>
</dbReference>
<evidence type="ECO:0000313" key="5">
    <source>
        <dbReference type="EMBL" id="MBG0741043.1"/>
    </source>
</evidence>
<dbReference type="PIRSF" id="PIRSF001235">
    <property type="entry name" value="Amidase_carbamoylase"/>
    <property type="match status" value="1"/>
</dbReference>
<feature type="binding site" evidence="3">
    <location>
        <position position="106"/>
    </location>
    <ligand>
        <name>Zn(2+)</name>
        <dbReference type="ChEBI" id="CHEBI:29105"/>
        <label>1</label>
    </ligand>
</feature>
<keyword evidence="2" id="KW-0378">Hydrolase</keyword>
<dbReference type="InterPro" id="IPR002933">
    <property type="entry name" value="Peptidase_M20"/>
</dbReference>
<dbReference type="InterPro" id="IPR036264">
    <property type="entry name" value="Bact_exopeptidase_dim_dom"/>
</dbReference>
<gene>
    <name evidence="5" type="ORF">IV500_16850</name>
</gene>
<comment type="cofactor">
    <cofactor evidence="3">
        <name>Zn(2+)</name>
        <dbReference type="ChEBI" id="CHEBI:29105"/>
    </cofactor>
    <text evidence="3">Binds 2 Zn(2+) ions per subunit.</text>
</comment>
<protein>
    <submittedName>
        <fullName evidence="5">M20 family metallo-hydrolase</fullName>
    </submittedName>
</protein>
<evidence type="ECO:0000256" key="2">
    <source>
        <dbReference type="ARBA" id="ARBA00022801"/>
    </source>
</evidence>
<dbReference type="SUPFAM" id="SSF53187">
    <property type="entry name" value="Zn-dependent exopeptidases"/>
    <property type="match status" value="1"/>
</dbReference>
<sequence length="442" mass="47454">MTTSPNRDNSSGDDGLRDSTFRDTTLRDSLRNNAFLADFRSMSTFGATARGGVDRQAGTAADGQTRIWFRGLVEAHGFVVRYDEVGNQFALLELTPGAPYVAIGSHLDSQPLGGRFDGAYGVLAGAHAAIELKAQAVTGEDEPMFNIAVVNWFNEEGCRFKPSMMGSSVFTGKIPAEQALATSDPHGVTVRDALNDIGTHGDFRLDIAAYAEIHIEQGRSLEDDGLAIGLVESTWGANKYEFVVHGEQGHTGATVIKDRKDALLGASALVVAAREIANQFSTDEHMVITSCGEFTVFPNSPVVVASRVDLLVDVRSTDPDVLAAADAELHRRVSRIEEFADVRIERGAEHTWDAKMYDQAGMKLAAASAEKLGLGYGIVRTLAGHDSTNLKDIVPTIMLFVPSVEGISHNERELTSDADMLAGLAMLTEVAGRMVNGGLVQR</sequence>
<dbReference type="Proteomes" id="UP000655366">
    <property type="component" value="Unassembled WGS sequence"/>
</dbReference>
<name>A0A931G6H3_9MICC</name>
<feature type="binding site" evidence="3">
    <location>
        <position position="214"/>
    </location>
    <ligand>
        <name>Zn(2+)</name>
        <dbReference type="ChEBI" id="CHEBI:29105"/>
        <label>1</label>
    </ligand>
</feature>
<feature type="region of interest" description="Disordered" evidence="4">
    <location>
        <begin position="1"/>
        <end position="20"/>
    </location>
</feature>
<dbReference type="InterPro" id="IPR010158">
    <property type="entry name" value="Amidase_Cbmase"/>
</dbReference>
<dbReference type="GO" id="GO:0046872">
    <property type="term" value="F:metal ion binding"/>
    <property type="evidence" value="ECO:0007669"/>
    <property type="project" value="UniProtKB-KW"/>
</dbReference>
<comment type="caution">
    <text evidence="5">The sequence shown here is derived from an EMBL/GenBank/DDBJ whole genome shotgun (WGS) entry which is preliminary data.</text>
</comment>
<evidence type="ECO:0000313" key="6">
    <source>
        <dbReference type="Proteomes" id="UP000655366"/>
    </source>
</evidence>
<dbReference type="CDD" id="cd03884">
    <property type="entry name" value="M20_bAS"/>
    <property type="match status" value="1"/>
</dbReference>
<keyword evidence="6" id="KW-1185">Reference proteome</keyword>
<dbReference type="NCBIfam" id="TIGR01879">
    <property type="entry name" value="hydantase"/>
    <property type="match status" value="1"/>
</dbReference>
<keyword evidence="3" id="KW-0862">Zinc</keyword>
<dbReference type="PANTHER" id="PTHR32494:SF5">
    <property type="entry name" value="ALLANTOATE AMIDOHYDROLASE"/>
    <property type="match status" value="1"/>
</dbReference>
<feature type="binding site" evidence="3">
    <location>
        <position position="117"/>
    </location>
    <ligand>
        <name>Zn(2+)</name>
        <dbReference type="ChEBI" id="CHEBI:29105"/>
        <label>1</label>
    </ligand>
</feature>
<feature type="binding site" evidence="3">
    <location>
        <position position="156"/>
    </location>
    <ligand>
        <name>Zn(2+)</name>
        <dbReference type="ChEBI" id="CHEBI:29105"/>
        <label>2</label>
    </ligand>
</feature>